<feature type="compositionally biased region" description="Low complexity" evidence="3">
    <location>
        <begin position="138"/>
        <end position="158"/>
    </location>
</feature>
<keyword evidence="4" id="KW-0472">Membrane</keyword>
<feature type="transmembrane region" description="Helical" evidence="4">
    <location>
        <begin position="228"/>
        <end position="246"/>
    </location>
</feature>
<feature type="region of interest" description="Disordered" evidence="3">
    <location>
        <begin position="254"/>
        <end position="345"/>
    </location>
</feature>
<keyword evidence="4" id="KW-0812">Transmembrane</keyword>
<keyword evidence="7" id="KW-1185">Reference proteome</keyword>
<dbReference type="EMBL" id="BMMP01000004">
    <property type="protein sequence ID" value="GGO45833.1"/>
    <property type="molecule type" value="Genomic_DNA"/>
</dbReference>
<dbReference type="InterPro" id="IPR012291">
    <property type="entry name" value="CBM2_carb-bd_dom_sf"/>
</dbReference>
<dbReference type="Gene3D" id="2.60.40.290">
    <property type="match status" value="1"/>
</dbReference>
<protein>
    <recommendedName>
        <fullName evidence="5">CBM2 domain-containing protein</fullName>
    </recommendedName>
</protein>
<name>A0ABQ2M1S2_9ACTN</name>
<keyword evidence="2" id="KW-0624">Polysaccharide degradation</keyword>
<evidence type="ECO:0000313" key="6">
    <source>
        <dbReference type="EMBL" id="GGO45833.1"/>
    </source>
</evidence>
<dbReference type="SUPFAM" id="SSF49384">
    <property type="entry name" value="Carbohydrate-binding domain"/>
    <property type="match status" value="1"/>
</dbReference>
<dbReference type="Proteomes" id="UP000631535">
    <property type="component" value="Unassembled WGS sequence"/>
</dbReference>
<organism evidence="6 7">
    <name type="scientific">Streptomyces daqingensis</name>
    <dbReference type="NCBI Taxonomy" id="1472640"/>
    <lineage>
        <taxon>Bacteria</taxon>
        <taxon>Bacillati</taxon>
        <taxon>Actinomycetota</taxon>
        <taxon>Actinomycetes</taxon>
        <taxon>Kitasatosporales</taxon>
        <taxon>Streptomycetaceae</taxon>
        <taxon>Streptomyces</taxon>
    </lineage>
</organism>
<dbReference type="InterPro" id="IPR001919">
    <property type="entry name" value="CBD2"/>
</dbReference>
<feature type="compositionally biased region" description="Pro residues" evidence="3">
    <location>
        <begin position="294"/>
        <end position="303"/>
    </location>
</feature>
<dbReference type="PROSITE" id="PS51173">
    <property type="entry name" value="CBM2"/>
    <property type="match status" value="1"/>
</dbReference>
<dbReference type="InterPro" id="IPR008965">
    <property type="entry name" value="CBM2/CBM3_carb-bd_dom_sf"/>
</dbReference>
<evidence type="ECO:0000256" key="3">
    <source>
        <dbReference type="SAM" id="MobiDB-lite"/>
    </source>
</evidence>
<feature type="region of interest" description="Disordered" evidence="3">
    <location>
        <begin position="1"/>
        <end position="225"/>
    </location>
</feature>
<gene>
    <name evidence="6" type="ORF">GCM10012287_14720</name>
</gene>
<evidence type="ECO:0000259" key="5">
    <source>
        <dbReference type="PROSITE" id="PS51173"/>
    </source>
</evidence>
<evidence type="ECO:0000256" key="4">
    <source>
        <dbReference type="SAM" id="Phobius"/>
    </source>
</evidence>
<proteinExistence type="predicted"/>
<accession>A0ABQ2M1S2</accession>
<evidence type="ECO:0000256" key="1">
    <source>
        <dbReference type="ARBA" id="ARBA00022729"/>
    </source>
</evidence>
<evidence type="ECO:0000256" key="2">
    <source>
        <dbReference type="ARBA" id="ARBA00023326"/>
    </source>
</evidence>
<feature type="compositionally biased region" description="Low complexity" evidence="3">
    <location>
        <begin position="260"/>
        <end position="272"/>
    </location>
</feature>
<keyword evidence="1" id="KW-0732">Signal</keyword>
<feature type="compositionally biased region" description="Basic and acidic residues" evidence="3">
    <location>
        <begin position="312"/>
        <end position="322"/>
    </location>
</feature>
<sequence>MPDTANQAGFVRQSLANRPVPEGSLPYPRWARSASGPRRFLRTSPEGVPLSTEDSASHGAARQPEEADAASAEGIPEPGTAPGAEAAPEAEPRPGAEAAPEAESAPGAGVGAGVTPEVAAAAPEDAPEATESGAPDVPENASPSAPSAPEKPGPSAAPDQGEAEADGASVDAAAPSLVRPYADLPAQTVEPPAVPNTSAFDALDEADAGDEAGGGGAGRRPAMGRRPVLTGAVLTGVLLLVLAAVLHQAGGWPFGQSGDPAPRAGARLPAAPESRAPETDAPSGKKEKKDEKPGPAPSSPEAPDPAESESGDGAKDEGHGADGNRPPSGPQTPAPGGGGDSGCEASWHVESQWEDFTATVRVTNTTSRPADDWVVSWTWPDGKRFRKTWNADIEQSGNAVTARKISTNQPIAPSGEVTFGLEATGSGSPAPSLTCRVL</sequence>
<evidence type="ECO:0000313" key="7">
    <source>
        <dbReference type="Proteomes" id="UP000631535"/>
    </source>
</evidence>
<keyword evidence="4" id="KW-1133">Transmembrane helix</keyword>
<feature type="domain" description="CBM2" evidence="5">
    <location>
        <begin position="336"/>
        <end position="438"/>
    </location>
</feature>
<keyword evidence="2" id="KW-0119">Carbohydrate metabolism</keyword>
<feature type="compositionally biased region" description="Basic and acidic residues" evidence="3">
    <location>
        <begin position="275"/>
        <end position="293"/>
    </location>
</feature>
<feature type="compositionally biased region" description="Low complexity" evidence="3">
    <location>
        <begin position="72"/>
        <end position="124"/>
    </location>
</feature>
<dbReference type="Pfam" id="PF00553">
    <property type="entry name" value="CBM_2"/>
    <property type="match status" value="1"/>
</dbReference>
<dbReference type="SMART" id="SM00637">
    <property type="entry name" value="CBD_II"/>
    <property type="match status" value="1"/>
</dbReference>
<comment type="caution">
    <text evidence="6">The sequence shown here is derived from an EMBL/GenBank/DDBJ whole genome shotgun (WGS) entry which is preliminary data.</text>
</comment>
<reference evidence="7" key="1">
    <citation type="journal article" date="2019" name="Int. J. Syst. Evol. Microbiol.">
        <title>The Global Catalogue of Microorganisms (GCM) 10K type strain sequencing project: providing services to taxonomists for standard genome sequencing and annotation.</title>
        <authorList>
            <consortium name="The Broad Institute Genomics Platform"/>
            <consortium name="The Broad Institute Genome Sequencing Center for Infectious Disease"/>
            <person name="Wu L."/>
            <person name="Ma J."/>
        </authorList>
    </citation>
    <scope>NUCLEOTIDE SEQUENCE [LARGE SCALE GENOMIC DNA]</scope>
    <source>
        <strain evidence="7">CGMCC 4.7178</strain>
    </source>
</reference>